<organism evidence="1 2">
    <name type="scientific">Leptospira kirschneri str. H1</name>
    <dbReference type="NCBI Taxonomy" id="1049966"/>
    <lineage>
        <taxon>Bacteria</taxon>
        <taxon>Pseudomonadati</taxon>
        <taxon>Spirochaetota</taxon>
        <taxon>Spirochaetia</taxon>
        <taxon>Leptospirales</taxon>
        <taxon>Leptospiraceae</taxon>
        <taxon>Leptospira</taxon>
    </lineage>
</organism>
<protein>
    <submittedName>
        <fullName evidence="1">Uncharacterized protein</fullName>
    </submittedName>
</protein>
<reference evidence="1 2" key="1">
    <citation type="submission" date="2012-10" db="EMBL/GenBank/DDBJ databases">
        <authorList>
            <person name="Harkins D.M."/>
            <person name="Durkin A.S."/>
            <person name="Brinkac L.M."/>
            <person name="Selengut J.D."/>
            <person name="Sanka R."/>
            <person name="DePew J."/>
            <person name="Purushe J."/>
            <person name="Peacock S.J."/>
            <person name="Thaipadungpanit J."/>
            <person name="Wuthiekanun V.W."/>
            <person name="Day N.P."/>
            <person name="Vinetz J.M."/>
            <person name="Sutton G.G."/>
            <person name="Nelson W.C."/>
            <person name="Fouts D.E."/>
        </authorList>
    </citation>
    <scope>NUCLEOTIDE SEQUENCE [LARGE SCALE GENOMIC DNA]</scope>
    <source>
        <strain evidence="1 2">H1</strain>
    </source>
</reference>
<dbReference type="AlphaFoldDB" id="A0A0E2BBA7"/>
<proteinExistence type="predicted"/>
<dbReference type="EMBL" id="AHMY02000056">
    <property type="protein sequence ID" value="EKO14408.1"/>
    <property type="molecule type" value="Genomic_DNA"/>
</dbReference>
<accession>A0A0E2BBA7</accession>
<name>A0A0E2BBA7_9LEPT</name>
<dbReference type="Proteomes" id="UP000006253">
    <property type="component" value="Unassembled WGS sequence"/>
</dbReference>
<evidence type="ECO:0000313" key="1">
    <source>
        <dbReference type="EMBL" id="EKO14408.1"/>
    </source>
</evidence>
<gene>
    <name evidence="1" type="ORF">LEP1GSC081_0915</name>
</gene>
<comment type="caution">
    <text evidence="1">The sequence shown here is derived from an EMBL/GenBank/DDBJ whole genome shotgun (WGS) entry which is preliminary data.</text>
</comment>
<sequence>MSLFLSSKENLRLVFWRLSNSGFVLQESIHNFLHSKSTNSA</sequence>
<evidence type="ECO:0000313" key="2">
    <source>
        <dbReference type="Proteomes" id="UP000006253"/>
    </source>
</evidence>